<feature type="non-terminal residue" evidence="4">
    <location>
        <position position="1"/>
    </location>
</feature>
<dbReference type="InterPro" id="IPR036397">
    <property type="entry name" value="RNaseH_sf"/>
</dbReference>
<evidence type="ECO:0000256" key="2">
    <source>
        <dbReference type="ARBA" id="ARBA00006363"/>
    </source>
</evidence>
<dbReference type="PROSITE" id="PS01043">
    <property type="entry name" value="TRANSPOSASE_IS30"/>
    <property type="match status" value="1"/>
</dbReference>
<name>A0ABV8CZH1_9STRE</name>
<organism evidence="4 5">
    <name type="scientific">Streptococcus caprae</name>
    <dbReference type="NCBI Taxonomy" id="1640501"/>
    <lineage>
        <taxon>Bacteria</taxon>
        <taxon>Bacillati</taxon>
        <taxon>Bacillota</taxon>
        <taxon>Bacilli</taxon>
        <taxon>Lactobacillales</taxon>
        <taxon>Streptococcaceae</taxon>
        <taxon>Streptococcus</taxon>
    </lineage>
</organism>
<dbReference type="InterPro" id="IPR053392">
    <property type="entry name" value="Transposase_IS30-like"/>
</dbReference>
<dbReference type="Proteomes" id="UP001595807">
    <property type="component" value="Unassembled WGS sequence"/>
</dbReference>
<evidence type="ECO:0000256" key="1">
    <source>
        <dbReference type="ARBA" id="ARBA00002190"/>
    </source>
</evidence>
<evidence type="ECO:0000313" key="5">
    <source>
        <dbReference type="Proteomes" id="UP001595807"/>
    </source>
</evidence>
<evidence type="ECO:0000313" key="4">
    <source>
        <dbReference type="EMBL" id="MFC3929080.1"/>
    </source>
</evidence>
<dbReference type="InterPro" id="IPR012337">
    <property type="entry name" value="RNaseH-like_sf"/>
</dbReference>
<sequence>FDKVSARFLSEFEEAMTAKPRIPSVDTFVHVYNRDHPEDIIPSITTLYNYIHKGLLTIKPIDLPKVVRIRKRRKMHPSTRKPLGLSIEDRPDPITNRSTFGHWEIDSVLGLKTVGEPSIRTLVERQSRFALTIKLPEKKAEYVNQVVLDYMQDYPIKSITADNGSEFALLSQLEGVEVYFAHAYASHERGTNENFNGLLREFVPKGKSLKDLTTEDLEAYTHAINNRP</sequence>
<comment type="similarity">
    <text evidence="2">Belongs to the transposase IS30 family.</text>
</comment>
<keyword evidence="5" id="KW-1185">Reference proteome</keyword>
<dbReference type="PANTHER" id="PTHR10948">
    <property type="entry name" value="TRANSPOSASE"/>
    <property type="match status" value="1"/>
</dbReference>
<evidence type="ECO:0000259" key="3">
    <source>
        <dbReference type="PROSITE" id="PS50994"/>
    </source>
</evidence>
<comment type="function">
    <text evidence="1">Required for the transposition of the insertion element.</text>
</comment>
<dbReference type="PANTHER" id="PTHR10948:SF23">
    <property type="entry name" value="TRANSPOSASE INSI FOR INSERTION SEQUENCE ELEMENT IS30A-RELATED"/>
    <property type="match status" value="1"/>
</dbReference>
<proteinExistence type="inferred from homology"/>
<dbReference type="InterPro" id="IPR051917">
    <property type="entry name" value="Transposase-Integrase"/>
</dbReference>
<dbReference type="InterPro" id="IPR001584">
    <property type="entry name" value="Integrase_cat-core"/>
</dbReference>
<accession>A0ABV8CZH1</accession>
<dbReference type="Gene3D" id="3.30.420.10">
    <property type="entry name" value="Ribonuclease H-like superfamily/Ribonuclease H"/>
    <property type="match status" value="1"/>
</dbReference>
<gene>
    <name evidence="4" type="ORF">ACFORF_11020</name>
</gene>
<dbReference type="InterPro" id="IPR001598">
    <property type="entry name" value="Transposase_IS30_CS"/>
</dbReference>
<dbReference type="EMBL" id="JBHRZV010000053">
    <property type="protein sequence ID" value="MFC3929080.1"/>
    <property type="molecule type" value="Genomic_DNA"/>
</dbReference>
<dbReference type="RefSeq" id="WP_380428179.1">
    <property type="nucleotide sequence ID" value="NZ_JBHRZV010000053.1"/>
</dbReference>
<dbReference type="NCBIfam" id="NF033563">
    <property type="entry name" value="transpos_IS30"/>
    <property type="match status" value="1"/>
</dbReference>
<dbReference type="PROSITE" id="PS50994">
    <property type="entry name" value="INTEGRASE"/>
    <property type="match status" value="1"/>
</dbReference>
<feature type="domain" description="Integrase catalytic" evidence="3">
    <location>
        <begin position="87"/>
        <end position="228"/>
    </location>
</feature>
<protein>
    <submittedName>
        <fullName evidence="4">IS30 family transposase</fullName>
    </submittedName>
</protein>
<reference evidence="5" key="1">
    <citation type="journal article" date="2019" name="Int. J. Syst. Evol. Microbiol.">
        <title>The Global Catalogue of Microorganisms (GCM) 10K type strain sequencing project: providing services to taxonomists for standard genome sequencing and annotation.</title>
        <authorList>
            <consortium name="The Broad Institute Genomics Platform"/>
            <consortium name="The Broad Institute Genome Sequencing Center for Infectious Disease"/>
            <person name="Wu L."/>
            <person name="Ma J."/>
        </authorList>
    </citation>
    <scope>NUCLEOTIDE SEQUENCE [LARGE SCALE GENOMIC DNA]</scope>
    <source>
        <strain evidence="5">CCUG 67170</strain>
    </source>
</reference>
<dbReference type="SUPFAM" id="SSF53098">
    <property type="entry name" value="Ribonuclease H-like"/>
    <property type="match status" value="1"/>
</dbReference>
<comment type="caution">
    <text evidence="4">The sequence shown here is derived from an EMBL/GenBank/DDBJ whole genome shotgun (WGS) entry which is preliminary data.</text>
</comment>